<evidence type="ECO:0000313" key="3">
    <source>
        <dbReference type="Proteomes" id="UP000185628"/>
    </source>
</evidence>
<dbReference type="EMBL" id="MQVR01000033">
    <property type="protein sequence ID" value="OKL53953.1"/>
    <property type="molecule type" value="Genomic_DNA"/>
</dbReference>
<evidence type="ECO:0000256" key="1">
    <source>
        <dbReference type="SAM" id="Phobius"/>
    </source>
</evidence>
<dbReference type="AlphaFoldDB" id="A0A1Q5Q274"/>
<reference evidence="3" key="1">
    <citation type="submission" date="2016-12" db="EMBL/GenBank/DDBJ databases">
        <authorList>
            <person name="Meng X."/>
        </authorList>
    </citation>
    <scope>NUCLEOTIDE SEQUENCE [LARGE SCALE GENOMIC DNA]</scope>
    <source>
        <strain evidence="3">DSM 19116</strain>
    </source>
</reference>
<sequence>MTLAATASQFGSDEFVAGSAVEEASGLDCTVAAGVGAAPGEVSAPALNVMPEASSAAPTEVPMSATQVGRRLALVGPVLAGCVFAGWLPAGWVGPG</sequence>
<organism evidence="2 3">
    <name type="scientific">Bowdeniella nasicola</name>
    <dbReference type="NCBI Taxonomy" id="208480"/>
    <lineage>
        <taxon>Bacteria</taxon>
        <taxon>Bacillati</taxon>
        <taxon>Actinomycetota</taxon>
        <taxon>Actinomycetes</taxon>
        <taxon>Actinomycetales</taxon>
        <taxon>Actinomycetaceae</taxon>
        <taxon>Bowdeniella</taxon>
    </lineage>
</organism>
<dbReference type="Proteomes" id="UP000185628">
    <property type="component" value="Unassembled WGS sequence"/>
</dbReference>
<keyword evidence="3" id="KW-1185">Reference proteome</keyword>
<accession>A0A1Q5Q274</accession>
<keyword evidence="1" id="KW-0472">Membrane</keyword>
<protein>
    <submittedName>
        <fullName evidence="2">Uncharacterized protein</fullName>
    </submittedName>
</protein>
<proteinExistence type="predicted"/>
<keyword evidence="1" id="KW-1133">Transmembrane helix</keyword>
<comment type="caution">
    <text evidence="2">The sequence shown here is derived from an EMBL/GenBank/DDBJ whole genome shotgun (WGS) entry which is preliminary data.</text>
</comment>
<evidence type="ECO:0000313" key="2">
    <source>
        <dbReference type="EMBL" id="OKL53953.1"/>
    </source>
</evidence>
<keyword evidence="1" id="KW-0812">Transmembrane</keyword>
<name>A0A1Q5Q274_9ACTO</name>
<gene>
    <name evidence="2" type="ORF">BSZ39_06815</name>
</gene>
<feature type="transmembrane region" description="Helical" evidence="1">
    <location>
        <begin position="72"/>
        <end position="93"/>
    </location>
</feature>